<reference evidence="3" key="1">
    <citation type="submission" date="2021-02" db="EMBL/GenBank/DDBJ databases">
        <authorList>
            <person name="Nowell W R."/>
        </authorList>
    </citation>
    <scope>NUCLEOTIDE SEQUENCE</scope>
</reference>
<dbReference type="Gene3D" id="2.120.10.30">
    <property type="entry name" value="TolB, C-terminal domain"/>
    <property type="match status" value="4"/>
</dbReference>
<comment type="caution">
    <text evidence="3">The sequence shown here is derived from an EMBL/GenBank/DDBJ whole genome shotgun (WGS) entry which is preliminary data.</text>
</comment>
<name>A0A814A956_9BILA</name>
<dbReference type="InterPro" id="IPR050952">
    <property type="entry name" value="TRIM-NHL_E3_ligases"/>
</dbReference>
<dbReference type="AlphaFoldDB" id="A0A814A956"/>
<dbReference type="EMBL" id="CAJNON010000068">
    <property type="protein sequence ID" value="CAF0909758.1"/>
    <property type="molecule type" value="Genomic_DNA"/>
</dbReference>
<proteinExistence type="predicted"/>
<dbReference type="Gene3D" id="2.40.10.500">
    <property type="match status" value="1"/>
</dbReference>
<sequence>MNITEQNNSNQEHLLVSSTAIDNDNVVKLRRSSSILTVAEPALLLIATEEDDNDDGETVAVSKLSSVSGILYALSFNQPKFCPAAIWNSAGITFADQSIVGSDPYAIFVNANNTIYVANRENNTVVIWHEESVNPTKIISGSFIDPSSLFVTSNGDIYIDDGFKNGRVQRWSAETNTFVTVMNVSSRCDGLFVDINDTLYCSMYLEDQVVKRSLNDPLMTSNCVAAGTGFERSDSDELDGPDGIFVDVNFDLYVADCGNDRVQLFQPGESNGITVAGSESLKPTIELYYPTALTLDAEKYLFIVDNNNHRIVGSSLNGFQCLVGCYGMGSQSNQLNSPLSFSFDRSGNMFITDTSNSRIQKFEYLEESCVDNSLLIKSMYSSSLTPNSSIYFQECSELGSYYEAIQMNVTVTGYYAFSINSEMKIMDAYIYTNNFNPFDVSKNMLSHSRDSDNQGQFKITAALQTNMIYAVVITTSPNITGNVSIQVSGPYYIDFNRFSFSFNQPWFCPAAIWNSDGITFADKSIVGSDPYAIFVSTNNTIYVANRENNTVVIWHEESVNPTKIISGSFIDPSSLFVTSNGDIYIDDGFKNGRVQRWMIETNTFVTVMNVSSRCDGLFVDINDTLYCSMYLEDQVVKRSLNDPLMTSHRVAAGTGNEGFYSDELDGPGGIFVDVNFDLYVADCGNDRIQLFQLGESNGITVAGSESIKSTIELYYPTGITLDAEKYLYIVDNNNHRIVGSSLNGFQCLVGCYGMGSPSNQLNSPLSFSFDRSGNMFITDTSNSRIQKFEYLEESCDNSSLLIKSMYSSSLTPNSSIYFQECSELSSYYEAIQMNVTVTGYYAFLINSEMKTMDAYIYTNNFNPFDVSKYVLSHSGDSDNQGQLKITAALQTNMIYVVVITTSCRNLTGNVSIQVSGPNYIDFNRILNTSSVVQTIYVSKLTTNSSTYFPQCAGLSSYYEAIQVNVRRSGLYTLFSKSDMDTYGSIYNEYFNPSNPFENRLLDNDDSCDQDQFRFTVALESSIKYILVVSAFFSKVTGEFSIFVSGPGNVDLKNISSPSAMRKPYLSAMQSNYSSELTTNSQTYSRDCRKSNYYYETIRVNVVENAYYALSSDSTMDTYGYIYKDDFNPLNPFENLLSQNYRSCSYEDFNLIVYLHSDTKYILVVTTSSPNKTGKFFILTSGPNNITLDPYSKYFVLFVNH</sequence>
<evidence type="ECO:0000256" key="1">
    <source>
        <dbReference type="ARBA" id="ARBA00022737"/>
    </source>
</evidence>
<dbReference type="GO" id="GO:0008270">
    <property type="term" value="F:zinc ion binding"/>
    <property type="evidence" value="ECO:0007669"/>
    <property type="project" value="UniProtKB-KW"/>
</dbReference>
<dbReference type="PANTHER" id="PTHR24104:SF25">
    <property type="entry name" value="PROTEIN LIN-41"/>
    <property type="match status" value="1"/>
</dbReference>
<evidence type="ECO:0000313" key="4">
    <source>
        <dbReference type="Proteomes" id="UP000663891"/>
    </source>
</evidence>
<dbReference type="SUPFAM" id="SSF101898">
    <property type="entry name" value="NHL repeat"/>
    <property type="match status" value="2"/>
</dbReference>
<evidence type="ECO:0000256" key="2">
    <source>
        <dbReference type="PROSITE-ProRule" id="PRU00504"/>
    </source>
</evidence>
<dbReference type="PROSITE" id="PS51125">
    <property type="entry name" value="NHL"/>
    <property type="match status" value="1"/>
</dbReference>
<dbReference type="CDD" id="cd05819">
    <property type="entry name" value="NHL"/>
    <property type="match status" value="2"/>
</dbReference>
<feature type="repeat" description="NHL" evidence="2">
    <location>
        <begin position="237"/>
        <end position="268"/>
    </location>
</feature>
<dbReference type="InterPro" id="IPR001258">
    <property type="entry name" value="NHL_repeat"/>
</dbReference>
<organism evidence="3 4">
    <name type="scientific">Adineta steineri</name>
    <dbReference type="NCBI Taxonomy" id="433720"/>
    <lineage>
        <taxon>Eukaryota</taxon>
        <taxon>Metazoa</taxon>
        <taxon>Spiralia</taxon>
        <taxon>Gnathifera</taxon>
        <taxon>Rotifera</taxon>
        <taxon>Eurotatoria</taxon>
        <taxon>Bdelloidea</taxon>
        <taxon>Adinetida</taxon>
        <taxon>Adinetidae</taxon>
        <taxon>Adineta</taxon>
    </lineage>
</organism>
<dbReference type="PANTHER" id="PTHR24104">
    <property type="entry name" value="E3 UBIQUITIN-PROTEIN LIGASE NHLRC1-RELATED"/>
    <property type="match status" value="1"/>
</dbReference>
<evidence type="ECO:0008006" key="5">
    <source>
        <dbReference type="Google" id="ProtNLM"/>
    </source>
</evidence>
<protein>
    <recommendedName>
        <fullName evidence="5">NHL repeat containing protein</fullName>
    </recommendedName>
</protein>
<evidence type="ECO:0000313" key="3">
    <source>
        <dbReference type="EMBL" id="CAF0909758.1"/>
    </source>
</evidence>
<dbReference type="Proteomes" id="UP000663891">
    <property type="component" value="Unassembled WGS sequence"/>
</dbReference>
<dbReference type="InterPro" id="IPR011042">
    <property type="entry name" value="6-blade_b-propeller_TolB-like"/>
</dbReference>
<dbReference type="OrthoDB" id="342730at2759"/>
<gene>
    <name evidence="3" type="ORF">VCS650_LOCUS9775</name>
</gene>
<accession>A0A814A956</accession>
<keyword evidence="1" id="KW-0677">Repeat</keyword>